<protein>
    <submittedName>
        <fullName evidence="1">FtsJ-like methyltransferase</fullName>
    </submittedName>
</protein>
<name>A0A481YPN0_9VIRU</name>
<keyword evidence="1" id="KW-0808">Transferase</keyword>
<keyword evidence="1" id="KW-0489">Methyltransferase</keyword>
<proteinExistence type="predicted"/>
<dbReference type="GO" id="GO:0032259">
    <property type="term" value="P:methylation"/>
    <property type="evidence" value="ECO:0007669"/>
    <property type="project" value="UniProtKB-KW"/>
</dbReference>
<accession>A0A481YPN0</accession>
<reference evidence="1" key="1">
    <citation type="journal article" date="2019" name="MBio">
        <title>Virus Genomes from Deep Sea Sediments Expand the Ocean Megavirome and Support Independent Origins of Viral Gigantism.</title>
        <authorList>
            <person name="Backstrom D."/>
            <person name="Yutin N."/>
            <person name="Jorgensen S.L."/>
            <person name="Dharamshi J."/>
            <person name="Homa F."/>
            <person name="Zaremba-Niedwiedzka K."/>
            <person name="Spang A."/>
            <person name="Wolf Y.I."/>
            <person name="Koonin E.V."/>
            <person name="Ettema T.J."/>
        </authorList>
    </citation>
    <scope>NUCLEOTIDE SEQUENCE</scope>
</reference>
<dbReference type="GO" id="GO:0008168">
    <property type="term" value="F:methyltransferase activity"/>
    <property type="evidence" value="ECO:0007669"/>
    <property type="project" value="UniProtKB-KW"/>
</dbReference>
<gene>
    <name evidence="1" type="ORF">LCDPAC01_02230</name>
</gene>
<organism evidence="1">
    <name type="scientific">Pithovirus LCDPAC01</name>
    <dbReference type="NCBI Taxonomy" id="2506600"/>
    <lineage>
        <taxon>Viruses</taxon>
        <taxon>Pithoviruses</taxon>
    </lineage>
</organism>
<dbReference type="EMBL" id="MK500291">
    <property type="protein sequence ID" value="QBK84742.1"/>
    <property type="molecule type" value="Genomic_DNA"/>
</dbReference>
<sequence>MISIEKQLDEIDITAHEKRDYSTLKKRYTWYIDDIKRKLMRTHSKIPVTRGTIKGFELLSFKEVKDSYGINNTMFFNSELPGGFIFAAKEFFELKNDNWVFCSLYPRKVIGQTTAAERFFGPEGKKRFLIDTYNLIGSNSSNWLGGSRVDGPCSYYLDCDMTKSSSIISVARLVRKKFPNGVGVYTADGGIGYDEKDRKRSKEQINSILLAGEVICGIMSVGYRGTMIVKIFSGLHEWTHQLIAFISLFFTKVTVRKIFTSNPLNRELYVIASDRNKTIPKFTTKIIDHILDESGVGTFGFSGEQILKISENMDKFALRQISHYGKINTPPKFNTERYFEHIGE</sequence>
<evidence type="ECO:0000313" key="1">
    <source>
        <dbReference type="EMBL" id="QBK84742.1"/>
    </source>
</evidence>
<dbReference type="Gene3D" id="3.40.50.12760">
    <property type="match status" value="1"/>
</dbReference>